<evidence type="ECO:0000313" key="2">
    <source>
        <dbReference type="Proteomes" id="UP000799302"/>
    </source>
</evidence>
<dbReference type="EMBL" id="MU004243">
    <property type="protein sequence ID" value="KAF2664278.1"/>
    <property type="molecule type" value="Genomic_DNA"/>
</dbReference>
<protein>
    <submittedName>
        <fullName evidence="1">Uncharacterized protein</fullName>
    </submittedName>
</protein>
<gene>
    <name evidence="1" type="ORF">BT63DRAFT_460584</name>
</gene>
<dbReference type="OrthoDB" id="5397846at2759"/>
<sequence>MNPQLSIFGSPLDSDLPTEASYAMQLSMSAIPARVEDQTEDARRTAPGVGNAHDLEGVGVSMAYDAQSDTNLLLSYQHGGEGNISLNKNPHQDQAADAVSIDSAQNQQDGNFGFMTLPPELRIMVYKYCLEAENGAAISVLPPAPTLRGPVVVNSVSGPYTDHTAAPKYKITSEAALFLYQKSFKFKTLLGAQMFLADIAATNCGLIRKISFDLEEDLLRHGTRQGVYMTFYLLRSCVQLQQLVWSGTLPVEYANQLAFDGVAVDLSKLAEIIWQDCGYWFRAIACAKRNIFAGIKVLTIQPESYKDLCNTHCARLHHFDSPHRPAFYDNFEEHCAAMKETFKSAMEVLLRKEMQHYLADEEGNFCSATVR</sequence>
<organism evidence="1 2">
    <name type="scientific">Microthyrium microscopicum</name>
    <dbReference type="NCBI Taxonomy" id="703497"/>
    <lineage>
        <taxon>Eukaryota</taxon>
        <taxon>Fungi</taxon>
        <taxon>Dikarya</taxon>
        <taxon>Ascomycota</taxon>
        <taxon>Pezizomycotina</taxon>
        <taxon>Dothideomycetes</taxon>
        <taxon>Dothideomycetes incertae sedis</taxon>
        <taxon>Microthyriales</taxon>
        <taxon>Microthyriaceae</taxon>
        <taxon>Microthyrium</taxon>
    </lineage>
</organism>
<dbReference type="AlphaFoldDB" id="A0A6A6TZI5"/>
<dbReference type="Proteomes" id="UP000799302">
    <property type="component" value="Unassembled WGS sequence"/>
</dbReference>
<reference evidence="1" key="1">
    <citation type="journal article" date="2020" name="Stud. Mycol.">
        <title>101 Dothideomycetes genomes: a test case for predicting lifestyles and emergence of pathogens.</title>
        <authorList>
            <person name="Haridas S."/>
            <person name="Albert R."/>
            <person name="Binder M."/>
            <person name="Bloem J."/>
            <person name="Labutti K."/>
            <person name="Salamov A."/>
            <person name="Andreopoulos B."/>
            <person name="Baker S."/>
            <person name="Barry K."/>
            <person name="Bills G."/>
            <person name="Bluhm B."/>
            <person name="Cannon C."/>
            <person name="Castanera R."/>
            <person name="Culley D."/>
            <person name="Daum C."/>
            <person name="Ezra D."/>
            <person name="Gonzalez J."/>
            <person name="Henrissat B."/>
            <person name="Kuo A."/>
            <person name="Liang C."/>
            <person name="Lipzen A."/>
            <person name="Lutzoni F."/>
            <person name="Magnuson J."/>
            <person name="Mondo S."/>
            <person name="Nolan M."/>
            <person name="Ohm R."/>
            <person name="Pangilinan J."/>
            <person name="Park H.-J."/>
            <person name="Ramirez L."/>
            <person name="Alfaro M."/>
            <person name="Sun H."/>
            <person name="Tritt A."/>
            <person name="Yoshinaga Y."/>
            <person name="Zwiers L.-H."/>
            <person name="Turgeon B."/>
            <person name="Goodwin S."/>
            <person name="Spatafora J."/>
            <person name="Crous P."/>
            <person name="Grigoriev I."/>
        </authorList>
    </citation>
    <scope>NUCLEOTIDE SEQUENCE</scope>
    <source>
        <strain evidence="1">CBS 115976</strain>
    </source>
</reference>
<name>A0A6A6TZI5_9PEZI</name>
<keyword evidence="2" id="KW-1185">Reference proteome</keyword>
<evidence type="ECO:0000313" key="1">
    <source>
        <dbReference type="EMBL" id="KAF2664278.1"/>
    </source>
</evidence>
<accession>A0A6A6TZI5</accession>
<proteinExistence type="predicted"/>